<feature type="region of interest" description="Disordered" evidence="4">
    <location>
        <begin position="91"/>
        <end position="117"/>
    </location>
</feature>
<feature type="region of interest" description="Disordered" evidence="4">
    <location>
        <begin position="579"/>
        <end position="598"/>
    </location>
</feature>
<evidence type="ECO:0000256" key="2">
    <source>
        <dbReference type="ARBA" id="ARBA00022729"/>
    </source>
</evidence>
<dbReference type="PANTHER" id="PTHR12236">
    <property type="entry name" value="STRUCTURAL CONTITUENT OF CUTICLE"/>
    <property type="match status" value="1"/>
</dbReference>
<dbReference type="InterPro" id="IPR051217">
    <property type="entry name" value="Insect_Cuticle_Struc_Prot"/>
</dbReference>
<dbReference type="Proteomes" id="UP000053240">
    <property type="component" value="Unassembled WGS sequence"/>
</dbReference>
<feature type="compositionally biased region" description="Basic and acidic residues" evidence="4">
    <location>
        <begin position="895"/>
        <end position="910"/>
    </location>
</feature>
<evidence type="ECO:0000256" key="4">
    <source>
        <dbReference type="SAM" id="MobiDB-lite"/>
    </source>
</evidence>
<keyword evidence="1 3" id="KW-0193">Cuticle</keyword>
<proteinExistence type="predicted"/>
<feature type="compositionally biased region" description="Basic and acidic residues" evidence="4">
    <location>
        <begin position="661"/>
        <end position="676"/>
    </location>
</feature>
<dbReference type="InterPro" id="IPR000618">
    <property type="entry name" value="Insect_cuticle"/>
</dbReference>
<feature type="compositionally biased region" description="Basic and acidic residues" evidence="4">
    <location>
        <begin position="922"/>
        <end position="933"/>
    </location>
</feature>
<dbReference type="InterPro" id="IPR031311">
    <property type="entry name" value="CHIT_BIND_RR_consensus"/>
</dbReference>
<keyword evidence="2" id="KW-0732">Signal</keyword>
<dbReference type="GO" id="GO:0031012">
    <property type="term" value="C:extracellular matrix"/>
    <property type="evidence" value="ECO:0007669"/>
    <property type="project" value="TreeGrafter"/>
</dbReference>
<name>A0A194QXR9_PAPMA</name>
<dbReference type="PANTHER" id="PTHR12236:SF95">
    <property type="entry name" value="CUTICULAR PROTEIN 76BD, ISOFORM C-RELATED"/>
    <property type="match status" value="1"/>
</dbReference>
<dbReference type="GO" id="GO:0042302">
    <property type="term" value="F:structural constituent of cuticle"/>
    <property type="evidence" value="ECO:0007669"/>
    <property type="project" value="UniProtKB-UniRule"/>
</dbReference>
<sequence length="1020" mass="118673">MLAAASAGLLPLHHSAVSSQSIVRHDSPVHYAAAHYAAPAVHAAPLIAHAAPVVHAAPIVAHAAPVVHAAPLALAHGQEYSHPRYDYSYSVADPHTGDHKSQHESRDGGAVHGSYSLVEPDGSVRKVDYTADDHNGDVDMTLLQFWCTVEILTFCILASTCHGLYEFHHHHPYHLAVSHQQVNKHDGPHHPVLVHHAPVHHLPIHHETIHHGPIHHGPIHHQPVHHLPLLHHVPVHHLPVPYAAHHDHYSFPEYNFAYTVHDHHTGDVKSQHESRHGDVVKGGYELIEPDGRYRKFTILVVFAAGCFGHDHAVSHQSVVLYSGHHGALSHFGHHAPEHHEEYAWSYPLYDFSYKVEDPHTHDYKGHQETKDGDKVKGMYWLIQPDGLKRTFTILVVFAVDCFGHDDAVSHQSVVLYSGHHGTLSHFGHHAPQHHEEYAWSYPLYDFSYKVEDPHTHDYKGHQETKDGDKVKGMYWLIQPDGLKRTVKYYVDKDSGFQAEVEYSDPYHRTPEHYEGHHPISKVYNVVQHHPPQHHDESDYVKNHYDHIFTLFGVALAVSGHDHPAVSEYKVYIHHPVHHGHHGKLSHVGSHAPEHHEEYAKSYPSYEYSYQVDDPHTHDHKGQEETRHGDVVKGMYWLIQPDGLKRTVKYHADKHSGFKAHVEYSDPSHHDHHDEHKEHHHLPVSKQYVSIHHEPDHHHEDNHEEHHEEDHHMPEHHEHEDHEPEHHDEEHHEPEHEEPEHHKHGHHNLVHYEVKHYVHHEPHHEPEHHEHEHHELEHHEHEHHEPEHHEHEHHEPEHHEHEDHEPKHHEDDHHEPEHYEIKYYVHHEPHHHEDEHHEIEHHEPEHYKPDHHDHEYFVHEHHPEPLLVVVLLVAGGFADKDQQPAEAANPPSPYELPHDDHLDDYHDEELPGPHVLRSTRSRKIAEPDDHGPEVKKQNVIIRKTYDPDYYEPTIILDYRYMKTGGRDYTRGPGGQYVILPKGIRTKEPKEFENYDALLEHLRLKNLAEIEHKRAHYGAGHY</sequence>
<evidence type="ECO:0000313" key="5">
    <source>
        <dbReference type="EMBL" id="KPJ09755.1"/>
    </source>
</evidence>
<dbReference type="PROSITE" id="PS51155">
    <property type="entry name" value="CHIT_BIND_RR_2"/>
    <property type="match status" value="3"/>
</dbReference>
<dbReference type="AlphaFoldDB" id="A0A194QXR9"/>
<dbReference type="Pfam" id="PF00379">
    <property type="entry name" value="Chitin_bind_4"/>
    <property type="match status" value="5"/>
</dbReference>
<evidence type="ECO:0000256" key="3">
    <source>
        <dbReference type="PROSITE-ProRule" id="PRU00497"/>
    </source>
</evidence>
<feature type="region of interest" description="Disordered" evidence="4">
    <location>
        <begin position="661"/>
        <end position="681"/>
    </location>
</feature>
<protein>
    <submittedName>
        <fullName evidence="5">Cuticle protein 19.8</fullName>
    </submittedName>
</protein>
<feature type="region of interest" description="Disordered" evidence="4">
    <location>
        <begin position="829"/>
        <end position="849"/>
    </location>
</feature>
<feature type="compositionally biased region" description="Basic and acidic residues" evidence="4">
    <location>
        <begin position="95"/>
        <end position="109"/>
    </location>
</feature>
<feature type="region of interest" description="Disordered" evidence="4">
    <location>
        <begin position="695"/>
        <end position="744"/>
    </location>
</feature>
<reference evidence="5 6" key="1">
    <citation type="journal article" date="2015" name="Nat. Commun.">
        <title>Outbred genome sequencing and CRISPR/Cas9 gene editing in butterflies.</title>
        <authorList>
            <person name="Li X."/>
            <person name="Fan D."/>
            <person name="Zhang W."/>
            <person name="Liu G."/>
            <person name="Zhang L."/>
            <person name="Zhao L."/>
            <person name="Fang X."/>
            <person name="Chen L."/>
            <person name="Dong Y."/>
            <person name="Chen Y."/>
            <person name="Ding Y."/>
            <person name="Zhao R."/>
            <person name="Feng M."/>
            <person name="Zhu Y."/>
            <person name="Feng Y."/>
            <person name="Jiang X."/>
            <person name="Zhu D."/>
            <person name="Xiang H."/>
            <person name="Feng X."/>
            <person name="Li S."/>
            <person name="Wang J."/>
            <person name="Zhang G."/>
            <person name="Kronforst M.R."/>
            <person name="Wang W."/>
        </authorList>
    </citation>
    <scope>NUCLEOTIDE SEQUENCE [LARGE SCALE GENOMIC DNA]</scope>
    <source>
        <strain evidence="5">Ya'a_city_454_Pm</strain>
        <tissue evidence="5">Whole body</tissue>
    </source>
</reference>
<evidence type="ECO:0000256" key="1">
    <source>
        <dbReference type="ARBA" id="ARBA00022460"/>
    </source>
</evidence>
<dbReference type="PRINTS" id="PR00947">
    <property type="entry name" value="CUTICLE"/>
</dbReference>
<dbReference type="EMBL" id="KQ461073">
    <property type="protein sequence ID" value="KPJ09755.1"/>
    <property type="molecule type" value="Genomic_DNA"/>
</dbReference>
<organism evidence="5 6">
    <name type="scientific">Papilio machaon</name>
    <name type="common">Old World swallowtail butterfly</name>
    <dbReference type="NCBI Taxonomy" id="76193"/>
    <lineage>
        <taxon>Eukaryota</taxon>
        <taxon>Metazoa</taxon>
        <taxon>Ecdysozoa</taxon>
        <taxon>Arthropoda</taxon>
        <taxon>Hexapoda</taxon>
        <taxon>Insecta</taxon>
        <taxon>Pterygota</taxon>
        <taxon>Neoptera</taxon>
        <taxon>Endopterygota</taxon>
        <taxon>Lepidoptera</taxon>
        <taxon>Glossata</taxon>
        <taxon>Ditrysia</taxon>
        <taxon>Papilionoidea</taxon>
        <taxon>Papilionidae</taxon>
        <taxon>Papilioninae</taxon>
        <taxon>Papilio</taxon>
    </lineage>
</organism>
<dbReference type="PROSITE" id="PS00233">
    <property type="entry name" value="CHIT_BIND_RR_1"/>
    <property type="match status" value="1"/>
</dbReference>
<evidence type="ECO:0000313" key="6">
    <source>
        <dbReference type="Proteomes" id="UP000053240"/>
    </source>
</evidence>
<dbReference type="STRING" id="76193.A0A194QXR9"/>
<keyword evidence="6" id="KW-1185">Reference proteome</keyword>
<accession>A0A194QXR9</accession>
<dbReference type="GO" id="GO:0005615">
    <property type="term" value="C:extracellular space"/>
    <property type="evidence" value="ECO:0007669"/>
    <property type="project" value="TreeGrafter"/>
</dbReference>
<feature type="compositionally biased region" description="Basic and acidic residues" evidence="4">
    <location>
        <begin position="695"/>
        <end position="740"/>
    </location>
</feature>
<feature type="region of interest" description="Disordered" evidence="4">
    <location>
        <begin position="881"/>
        <end position="933"/>
    </location>
</feature>
<dbReference type="InParanoid" id="A0A194QXR9"/>
<feature type="region of interest" description="Disordered" evidence="4">
    <location>
        <begin position="760"/>
        <end position="814"/>
    </location>
</feature>
<gene>
    <name evidence="5" type="ORF">RR48_13389</name>
</gene>